<dbReference type="Pfam" id="PF14197">
    <property type="entry name" value="Cep57_CLD_2"/>
    <property type="match status" value="2"/>
</dbReference>
<feature type="compositionally biased region" description="Basic and acidic residues" evidence="5">
    <location>
        <begin position="98"/>
        <end position="113"/>
    </location>
</feature>
<name>A0A086T1V9_HAPC1</name>
<dbReference type="PANTHER" id="PTHR19336">
    <property type="entry name" value="UNCHARACTERIZED DUF1167"/>
    <property type="match status" value="1"/>
</dbReference>
<comment type="subcellular location">
    <subcellularLocation>
        <location evidence="1">Cytoplasm</location>
        <location evidence="1">Cytoskeleton</location>
        <location evidence="1">Microtubule organizing center</location>
    </subcellularLocation>
</comment>
<dbReference type="Proteomes" id="UP000029964">
    <property type="component" value="Unassembled WGS sequence"/>
</dbReference>
<dbReference type="InterPro" id="IPR051756">
    <property type="entry name" value="Centrosomal_MT-associated"/>
</dbReference>
<feature type="compositionally biased region" description="Low complexity" evidence="5">
    <location>
        <begin position="833"/>
        <end position="846"/>
    </location>
</feature>
<dbReference type="HOGENOM" id="CLU_005779_0_0_1"/>
<evidence type="ECO:0000259" key="6">
    <source>
        <dbReference type="Pfam" id="PF06657"/>
    </source>
</evidence>
<proteinExistence type="predicted"/>
<comment type="caution">
    <text evidence="8">The sequence shown here is derived from an EMBL/GenBank/DDBJ whole genome shotgun (WGS) entry which is preliminary data.</text>
</comment>
<keyword evidence="4" id="KW-0175">Coiled coil</keyword>
<dbReference type="OrthoDB" id="76453at2759"/>
<feature type="compositionally biased region" description="Basic and acidic residues" evidence="5">
    <location>
        <begin position="805"/>
        <end position="831"/>
    </location>
</feature>
<dbReference type="STRING" id="857340.A0A086T1V9"/>
<keyword evidence="2" id="KW-0963">Cytoplasm</keyword>
<feature type="compositionally biased region" description="Polar residues" evidence="5">
    <location>
        <begin position="222"/>
        <end position="245"/>
    </location>
</feature>
<accession>A0A086T1V9</accession>
<evidence type="ECO:0000313" key="9">
    <source>
        <dbReference type="Proteomes" id="UP000029964"/>
    </source>
</evidence>
<dbReference type="GO" id="GO:0005815">
    <property type="term" value="C:microtubule organizing center"/>
    <property type="evidence" value="ECO:0007669"/>
    <property type="project" value="UniProtKB-SubCell"/>
</dbReference>
<evidence type="ECO:0000313" key="8">
    <source>
        <dbReference type="EMBL" id="KFH43341.1"/>
    </source>
</evidence>
<dbReference type="AlphaFoldDB" id="A0A086T1V9"/>
<feature type="region of interest" description="Disordered" evidence="5">
    <location>
        <begin position="95"/>
        <end position="245"/>
    </location>
</feature>
<feature type="compositionally biased region" description="Low complexity" evidence="5">
    <location>
        <begin position="714"/>
        <end position="731"/>
    </location>
</feature>
<feature type="compositionally biased region" description="Basic and acidic residues" evidence="5">
    <location>
        <begin position="202"/>
        <end position="219"/>
    </location>
</feature>
<feature type="domain" description="PPC89 centrosome localisation" evidence="7">
    <location>
        <begin position="560"/>
        <end position="622"/>
    </location>
</feature>
<sequence>MEVDAVNRYRSRILREMNANRDNPFNSPPSSTGSHGTVSPTLSSVFSDPEGESTRRLNEDIARVTAPRKLPVNWEAAHRKWPEFYGMPNNRSVPIFDDDTHSRPMSSESKENKAPSVPAKYNDESTQDPWQGSVRTRSEMQPRVDNESDLSILSKSPGRGLAVRGLSKHAHNPSPLAKTHTNIHPTSDHQNMKRSSLTDALDQLRKSSQESRQRERREFSPPMSSAKSSLTAVPSSPVSMGSPEQNASHVRSFFMPDVSHLGDFVTGTLRFNGAMKNGVPVLVKHGKVYDRREMPSQASHAEVDGLEIPEDEEKIFVSMDMIREEIISLQEHYDKVQEYAVNLQKQVESLEAQLKYTSPGGRTGSSDRANEQLLQQKNQLEAEVAALQSRLEQASRRISLNEIENDSLNQEKDRAVRKLQEACEDINKLTRKLSVKEKELETTHKQLESTEQMRHDNDTLRRDLISLKHGRDALELENESLHAENEKIQRQVKELREETGTLRRQHESLIAENRSLRSNNKTLMDENEDLRRNLDEVRQELGAAQGEVKNLRQEVETVGEEKATLREDNASLVRHNEKYFNDNKILRRENSGFERSLHDLHEENLKLKDEVDFLKEQLDHCRPAPKEDFSARLDEETDENMTSAFFVDDITMNKNETGPTEDADTHGMPTLPEFTAHSNRLFTIADVTEEQTQQSAKNDTTRQSKKQWDHQRTKSGSKVPSKGSSVGNSKVAFAVPETAIRSSKSASNLPNQGSKRRSTSNTQQKGVKKSSLPNLEALTENEDTTGFAADISTQDMALPIRDIMRSRKEANSVEQRRSRSRETVQRADKSQRARSQSRSSYKAAASIDLSTGRETCPALSDDARRVLDGLCEHSCRNCTVCSRITSHRGVMSSADVARGKKRVTVSRPVPVTDRDLTAEDPTMRPAHSPGHALAMVIKGLEDEAQHLQLELSRLQSQYNSSDKALGRRERLTMAEGIRTLLKTLEAKNDQIYSLYDVLEGQKAAGQAMSEEEIEITVLNITGMTVRDVTSGSEQLTWEGLPDV</sequence>
<organism evidence="8 9">
    <name type="scientific">Hapsidospora chrysogenum (strain ATCC 11550 / CBS 779.69 / DSM 880 / IAM 14645 / JCM 23072 / IMI 49137)</name>
    <name type="common">Acremonium chrysogenum</name>
    <dbReference type="NCBI Taxonomy" id="857340"/>
    <lineage>
        <taxon>Eukaryota</taxon>
        <taxon>Fungi</taxon>
        <taxon>Dikarya</taxon>
        <taxon>Ascomycota</taxon>
        <taxon>Pezizomycotina</taxon>
        <taxon>Sordariomycetes</taxon>
        <taxon>Hypocreomycetidae</taxon>
        <taxon>Hypocreales</taxon>
        <taxon>Bionectriaceae</taxon>
        <taxon>Hapsidospora</taxon>
    </lineage>
</organism>
<feature type="compositionally biased region" description="Basic and acidic residues" evidence="5">
    <location>
        <begin position="699"/>
        <end position="712"/>
    </location>
</feature>
<feature type="compositionally biased region" description="Polar residues" evidence="5">
    <location>
        <begin position="20"/>
        <end position="46"/>
    </location>
</feature>
<evidence type="ECO:0000256" key="2">
    <source>
        <dbReference type="ARBA" id="ARBA00022490"/>
    </source>
</evidence>
<feature type="domain" description="PPC89 centrosome localisation" evidence="7">
    <location>
        <begin position="380"/>
        <end position="446"/>
    </location>
</feature>
<evidence type="ECO:0000256" key="1">
    <source>
        <dbReference type="ARBA" id="ARBA00004267"/>
    </source>
</evidence>
<reference evidence="9" key="1">
    <citation type="journal article" date="2014" name="Genome Announc.">
        <title>Genome sequence and annotation of Acremonium chrysogenum, producer of the beta-lactam antibiotic cephalosporin C.</title>
        <authorList>
            <person name="Terfehr D."/>
            <person name="Dahlmann T.A."/>
            <person name="Specht T."/>
            <person name="Zadra I."/>
            <person name="Kuernsteiner H."/>
            <person name="Kueck U."/>
        </authorList>
    </citation>
    <scope>NUCLEOTIDE SEQUENCE [LARGE SCALE GENOMIC DNA]</scope>
    <source>
        <strain evidence="9">ATCC 11550 / CBS 779.69 / DSM 880 / IAM 14645 / JCM 23072 / IMI 49137</strain>
    </source>
</reference>
<feature type="region of interest" description="Disordered" evidence="5">
    <location>
        <begin position="805"/>
        <end position="847"/>
    </location>
</feature>
<evidence type="ECO:0008006" key="10">
    <source>
        <dbReference type="Google" id="ProtNLM"/>
    </source>
</evidence>
<dbReference type="InterPro" id="IPR024957">
    <property type="entry name" value="Cep57_MT-bd_dom"/>
</dbReference>
<feature type="compositionally biased region" description="Polar residues" evidence="5">
    <location>
        <begin position="740"/>
        <end position="765"/>
    </location>
</feature>
<dbReference type="Gene3D" id="6.10.250.3110">
    <property type="match status" value="1"/>
</dbReference>
<dbReference type="Pfam" id="PF06657">
    <property type="entry name" value="Cep57_MT_bd"/>
    <property type="match status" value="1"/>
</dbReference>
<dbReference type="EMBL" id="JPKY01000071">
    <property type="protein sequence ID" value="KFH43341.1"/>
    <property type="molecule type" value="Genomic_DNA"/>
</dbReference>
<evidence type="ECO:0000256" key="3">
    <source>
        <dbReference type="ARBA" id="ARBA00023212"/>
    </source>
</evidence>
<dbReference type="GO" id="GO:0008017">
    <property type="term" value="F:microtubule binding"/>
    <property type="evidence" value="ECO:0007669"/>
    <property type="project" value="InterPro"/>
</dbReference>
<dbReference type="InterPro" id="IPR025925">
    <property type="entry name" value="PPC89_CLD"/>
</dbReference>
<feature type="region of interest" description="Disordered" evidence="5">
    <location>
        <begin position="689"/>
        <end position="790"/>
    </location>
</feature>
<feature type="domain" description="Cep57 centrosome microtubule-binding" evidence="6">
    <location>
        <begin position="921"/>
        <end position="997"/>
    </location>
</feature>
<feature type="compositionally biased region" description="Basic and acidic residues" evidence="5">
    <location>
        <begin position="136"/>
        <end position="146"/>
    </location>
</feature>
<gene>
    <name evidence="8" type="ORF">ACRE_058900</name>
</gene>
<dbReference type="PANTHER" id="PTHR19336:SF9">
    <property type="entry name" value="SPINDLE POLE BODY PROTEIN PPC89"/>
    <property type="match status" value="1"/>
</dbReference>
<evidence type="ECO:0000259" key="7">
    <source>
        <dbReference type="Pfam" id="PF14197"/>
    </source>
</evidence>
<keyword evidence="9" id="KW-1185">Reference proteome</keyword>
<evidence type="ECO:0000256" key="4">
    <source>
        <dbReference type="SAM" id="Coils"/>
    </source>
</evidence>
<protein>
    <recommendedName>
        <fullName evidence="10">Rhoptry protein</fullName>
    </recommendedName>
</protein>
<evidence type="ECO:0000256" key="5">
    <source>
        <dbReference type="SAM" id="MobiDB-lite"/>
    </source>
</evidence>
<feature type="region of interest" description="Disordered" evidence="5">
    <location>
        <begin position="14"/>
        <end position="56"/>
    </location>
</feature>
<feature type="coiled-coil region" evidence="4">
    <location>
        <begin position="333"/>
        <end position="568"/>
    </location>
</feature>
<keyword evidence="3" id="KW-0206">Cytoskeleton</keyword>